<dbReference type="GO" id="GO:0005886">
    <property type="term" value="C:plasma membrane"/>
    <property type="evidence" value="ECO:0007669"/>
    <property type="project" value="TreeGrafter"/>
</dbReference>
<evidence type="ECO:0000313" key="11">
    <source>
        <dbReference type="EMBL" id="KAL0478641.1"/>
    </source>
</evidence>
<keyword evidence="12" id="KW-1185">Reference proteome</keyword>
<keyword evidence="3" id="KW-0547">Nucleotide-binding</keyword>
<dbReference type="SUPFAM" id="SSF56784">
    <property type="entry name" value="HAD-like"/>
    <property type="match status" value="1"/>
</dbReference>
<comment type="caution">
    <text evidence="11">The sequence shown here is derived from an EMBL/GenBank/DDBJ whole genome shotgun (WGS) entry which is preliminary data.</text>
</comment>
<feature type="transmembrane region" description="Helical" evidence="7">
    <location>
        <begin position="479"/>
        <end position="499"/>
    </location>
</feature>
<dbReference type="GO" id="GO:0005524">
    <property type="term" value="F:ATP binding"/>
    <property type="evidence" value="ECO:0007669"/>
    <property type="project" value="UniProtKB-KW"/>
</dbReference>
<evidence type="ECO:0000313" key="12">
    <source>
        <dbReference type="Proteomes" id="UP001431209"/>
    </source>
</evidence>
<dbReference type="Gene3D" id="2.70.150.10">
    <property type="entry name" value="Calcium-transporting ATPase, cytoplasmic transduction domain A"/>
    <property type="match status" value="1"/>
</dbReference>
<dbReference type="SUPFAM" id="SSF81653">
    <property type="entry name" value="Calcium ATPase, transduction domain A"/>
    <property type="match status" value="1"/>
</dbReference>
<dbReference type="NCBIfam" id="TIGR01494">
    <property type="entry name" value="ATPase_P-type"/>
    <property type="match status" value="2"/>
</dbReference>
<keyword evidence="6 7" id="KW-0472">Membrane</keyword>
<organism evidence="11 12">
    <name type="scientific">Acrasis kona</name>
    <dbReference type="NCBI Taxonomy" id="1008807"/>
    <lineage>
        <taxon>Eukaryota</taxon>
        <taxon>Discoba</taxon>
        <taxon>Heterolobosea</taxon>
        <taxon>Tetramitia</taxon>
        <taxon>Eutetramitia</taxon>
        <taxon>Acrasidae</taxon>
        <taxon>Acrasis</taxon>
    </lineage>
</organism>
<keyword evidence="4" id="KW-0067">ATP-binding</keyword>
<comment type="subcellular location">
    <subcellularLocation>
        <location evidence="1">Membrane</location>
        <topology evidence="1">Multi-pass membrane protein</topology>
    </subcellularLocation>
</comment>
<feature type="transmembrane region" description="Helical" evidence="7">
    <location>
        <begin position="87"/>
        <end position="105"/>
    </location>
</feature>
<dbReference type="Gene3D" id="1.20.1110.10">
    <property type="entry name" value="Calcium-transporting ATPase, transmembrane domain"/>
    <property type="match status" value="3"/>
</dbReference>
<accession>A0AAW2YPA8</accession>
<gene>
    <name evidence="11" type="ORF">AKO1_008409</name>
</gene>
<keyword evidence="2 7" id="KW-0812">Transmembrane</keyword>
<feature type="transmembrane region" description="Helical" evidence="7">
    <location>
        <begin position="551"/>
        <end position="570"/>
    </location>
</feature>
<dbReference type="EMBL" id="JAOPGA020000451">
    <property type="protein sequence ID" value="KAL0478641.1"/>
    <property type="molecule type" value="Genomic_DNA"/>
</dbReference>
<feature type="transmembrane region" description="Helical" evidence="7">
    <location>
        <begin position="65"/>
        <end position="81"/>
    </location>
</feature>
<dbReference type="GO" id="GO:0016887">
    <property type="term" value="F:ATP hydrolysis activity"/>
    <property type="evidence" value="ECO:0007669"/>
    <property type="project" value="InterPro"/>
</dbReference>
<evidence type="ECO:0000256" key="5">
    <source>
        <dbReference type="ARBA" id="ARBA00022989"/>
    </source>
</evidence>
<dbReference type="Pfam" id="PF00689">
    <property type="entry name" value="Cation_ATPase_C"/>
    <property type="match status" value="1"/>
</dbReference>
<evidence type="ECO:0000256" key="7">
    <source>
        <dbReference type="SAM" id="Phobius"/>
    </source>
</evidence>
<dbReference type="GO" id="GO:0030007">
    <property type="term" value="P:intracellular potassium ion homeostasis"/>
    <property type="evidence" value="ECO:0007669"/>
    <property type="project" value="TreeGrafter"/>
</dbReference>
<feature type="transmembrane region" description="Helical" evidence="7">
    <location>
        <begin position="377"/>
        <end position="401"/>
    </location>
</feature>
<proteinExistence type="predicted"/>
<evidence type="ECO:0000256" key="4">
    <source>
        <dbReference type="ARBA" id="ARBA00022840"/>
    </source>
</evidence>
<reference evidence="11 12" key="1">
    <citation type="submission" date="2024-03" db="EMBL/GenBank/DDBJ databases">
        <title>The Acrasis kona genome and developmental transcriptomes reveal deep origins of eukaryotic multicellular pathways.</title>
        <authorList>
            <person name="Sheikh S."/>
            <person name="Fu C.-J."/>
            <person name="Brown M.W."/>
            <person name="Baldauf S.L."/>
        </authorList>
    </citation>
    <scope>NUCLEOTIDE SEQUENCE [LARGE SCALE GENOMIC DNA]</scope>
    <source>
        <strain evidence="11 12">ATCC MYA-3509</strain>
    </source>
</reference>
<dbReference type="GO" id="GO:0005391">
    <property type="term" value="F:P-type sodium:potassium-exchanging transporter activity"/>
    <property type="evidence" value="ECO:0007669"/>
    <property type="project" value="TreeGrafter"/>
</dbReference>
<dbReference type="SUPFAM" id="SSF81665">
    <property type="entry name" value="Calcium ATPase, transmembrane domain M"/>
    <property type="match status" value="1"/>
</dbReference>
<evidence type="ECO:0000256" key="6">
    <source>
        <dbReference type="ARBA" id="ARBA00023136"/>
    </source>
</evidence>
<dbReference type="PANTHER" id="PTHR43294">
    <property type="entry name" value="SODIUM/POTASSIUM-TRANSPORTING ATPASE SUBUNIT ALPHA"/>
    <property type="match status" value="1"/>
</dbReference>
<dbReference type="PRINTS" id="PR00119">
    <property type="entry name" value="CATATPASE"/>
</dbReference>
<dbReference type="PANTHER" id="PTHR43294:SF20">
    <property type="entry name" value="P-TYPE ATPASE"/>
    <property type="match status" value="1"/>
</dbReference>
<keyword evidence="5 7" id="KW-1133">Transmembrane helix</keyword>
<dbReference type="Pfam" id="PF00122">
    <property type="entry name" value="E1-E2_ATPase"/>
    <property type="match status" value="1"/>
</dbReference>
<evidence type="ECO:0000259" key="8">
    <source>
        <dbReference type="Pfam" id="PF00122"/>
    </source>
</evidence>
<dbReference type="GO" id="GO:0006883">
    <property type="term" value="P:intracellular sodium ion homeostasis"/>
    <property type="evidence" value="ECO:0007669"/>
    <property type="project" value="TreeGrafter"/>
</dbReference>
<dbReference type="InterPro" id="IPR023214">
    <property type="entry name" value="HAD_sf"/>
</dbReference>
<dbReference type="InterPro" id="IPR006068">
    <property type="entry name" value="ATPase_P-typ_cation-transptr_C"/>
</dbReference>
<dbReference type="InterPro" id="IPR036412">
    <property type="entry name" value="HAD-like_sf"/>
</dbReference>
<dbReference type="Proteomes" id="UP001431209">
    <property type="component" value="Unassembled WGS sequence"/>
</dbReference>
<feature type="domain" description="P-type ATPase A" evidence="8">
    <location>
        <begin position="120"/>
        <end position="209"/>
    </location>
</feature>
<sequence length="593" mass="65868">MNSRYQSEQVIVDLHDLLRGLKTSEISGIEDETYEAKRRDVGPNLLYKTKEIAFSKVFLNEIREPMMLLLLVIGICYAFYGEILDSIIVFIIITLMALVEVWNEYRAKKAVQSLSQSMITTCHVIRGGNSQLTNHIDLVPGDIIKLKAGDNVPADCRILSCSSLEERAYLFLESDAITPVNALLAGTHLVKGKCKSVVYDTGPRTCVGRDSILLKKIKSIREGSSNKTPLQHSMKAIAKNLTIVACVISVVIPLVGWFYNRPPREMFLYSLSLAFCLIPEELPILIKSHCVFARSNPQDKYHVCSNIQQHDGVVAVTGDGVNDAIALVAADVGISMGSGSEVAKQASSVILINDSFDSLTMAIFESRKLFSNLIKSVQFYLSCKIALVIMFAITLVTGWSFPLTPVQNIVLELFMDLGASTTFVSEQQESDVTCVPPRDSKKSILDVKFISNLIKGSVSLTLCVLLPYFYTQYDNTDNIMLSQTMGFAGWIFGHLLLALNFRTSTTPILRHGLFSNRLFLYWTVGAITVLLMGMYVPALSHVLGLVILTPSHWFVVICVCVLCTCWMDVYKSMSIGKSLHQKEYKLLEVVSCD</sequence>
<evidence type="ECO:0000256" key="3">
    <source>
        <dbReference type="ARBA" id="ARBA00022741"/>
    </source>
</evidence>
<evidence type="ECO:0000256" key="2">
    <source>
        <dbReference type="ARBA" id="ARBA00022692"/>
    </source>
</evidence>
<name>A0AAW2YPA8_9EUKA</name>
<protein>
    <submittedName>
        <fullName evidence="11">Calcium-transporting ATPase</fullName>
    </submittedName>
</protein>
<dbReference type="InterPro" id="IPR059000">
    <property type="entry name" value="ATPase_P-type_domA"/>
</dbReference>
<dbReference type="InterPro" id="IPR004014">
    <property type="entry name" value="ATPase_P-typ_cation-transptr_N"/>
</dbReference>
<evidence type="ECO:0000256" key="1">
    <source>
        <dbReference type="ARBA" id="ARBA00004141"/>
    </source>
</evidence>
<dbReference type="InterPro" id="IPR008250">
    <property type="entry name" value="ATPase_P-typ_transduc_dom_A_sf"/>
</dbReference>
<evidence type="ECO:0000259" key="9">
    <source>
        <dbReference type="Pfam" id="PF00689"/>
    </source>
</evidence>
<dbReference type="InterPro" id="IPR023298">
    <property type="entry name" value="ATPase_P-typ_TM_dom_sf"/>
</dbReference>
<feature type="transmembrane region" description="Helical" evidence="7">
    <location>
        <begin position="241"/>
        <end position="260"/>
    </location>
</feature>
<dbReference type="GO" id="GO:1902600">
    <property type="term" value="P:proton transmembrane transport"/>
    <property type="evidence" value="ECO:0007669"/>
    <property type="project" value="TreeGrafter"/>
</dbReference>
<dbReference type="InterPro" id="IPR001757">
    <property type="entry name" value="P_typ_ATPase"/>
</dbReference>
<feature type="transmembrane region" description="Helical" evidence="7">
    <location>
        <begin position="519"/>
        <end position="539"/>
    </location>
</feature>
<dbReference type="InterPro" id="IPR050510">
    <property type="entry name" value="Cation_transp_ATPase_P-type"/>
</dbReference>
<feature type="domain" description="Cation-transporting P-type ATPase N-terminal" evidence="10">
    <location>
        <begin position="13"/>
        <end position="75"/>
    </location>
</feature>
<dbReference type="Pfam" id="PF00690">
    <property type="entry name" value="Cation_ATPase_N"/>
    <property type="match status" value="1"/>
</dbReference>
<dbReference type="GO" id="GO:1990573">
    <property type="term" value="P:potassium ion import across plasma membrane"/>
    <property type="evidence" value="ECO:0007669"/>
    <property type="project" value="TreeGrafter"/>
</dbReference>
<feature type="domain" description="Cation-transporting P-type ATPase C-terminal" evidence="9">
    <location>
        <begin position="401"/>
        <end position="572"/>
    </location>
</feature>
<evidence type="ECO:0000259" key="10">
    <source>
        <dbReference type="Pfam" id="PF00690"/>
    </source>
</evidence>
<dbReference type="Gene3D" id="3.40.50.1000">
    <property type="entry name" value="HAD superfamily/HAD-like"/>
    <property type="match status" value="1"/>
</dbReference>
<dbReference type="GO" id="GO:0036376">
    <property type="term" value="P:sodium ion export across plasma membrane"/>
    <property type="evidence" value="ECO:0007669"/>
    <property type="project" value="TreeGrafter"/>
</dbReference>
<dbReference type="PRINTS" id="PR00120">
    <property type="entry name" value="HATPASE"/>
</dbReference>
<dbReference type="AlphaFoldDB" id="A0AAW2YPA8"/>